<evidence type="ECO:0000313" key="6">
    <source>
        <dbReference type="EMBL" id="SEP79153.1"/>
    </source>
</evidence>
<evidence type="ECO:0000259" key="5">
    <source>
        <dbReference type="Pfam" id="PF02441"/>
    </source>
</evidence>
<dbReference type="STRING" id="478744.SAMN05444359_102195"/>
<evidence type="ECO:0000256" key="2">
    <source>
        <dbReference type="ARBA" id="ARBA00022630"/>
    </source>
</evidence>
<dbReference type="InParanoid" id="A0A1H9ARY3"/>
<organism evidence="6 7">
    <name type="scientific">Neolewinella agarilytica</name>
    <dbReference type="NCBI Taxonomy" id="478744"/>
    <lineage>
        <taxon>Bacteria</taxon>
        <taxon>Pseudomonadati</taxon>
        <taxon>Bacteroidota</taxon>
        <taxon>Saprospiria</taxon>
        <taxon>Saprospirales</taxon>
        <taxon>Lewinellaceae</taxon>
        <taxon>Neolewinella</taxon>
    </lineage>
</organism>
<dbReference type="InterPro" id="IPR003382">
    <property type="entry name" value="Flavoprotein"/>
</dbReference>
<dbReference type="EMBL" id="FOFB01000002">
    <property type="protein sequence ID" value="SEP79153.1"/>
    <property type="molecule type" value="Genomic_DNA"/>
</dbReference>
<evidence type="ECO:0000313" key="7">
    <source>
        <dbReference type="Proteomes" id="UP000199021"/>
    </source>
</evidence>
<gene>
    <name evidence="6" type="ORF">SAMN05444359_102195</name>
</gene>
<dbReference type="InterPro" id="IPR036551">
    <property type="entry name" value="Flavin_trans-like"/>
</dbReference>
<proteinExistence type="predicted"/>
<dbReference type="FunCoup" id="A0A1H9ARY3">
    <property type="interactions" value="201"/>
</dbReference>
<keyword evidence="2" id="KW-0285">Flavoprotein</keyword>
<dbReference type="Gene3D" id="3.40.50.1950">
    <property type="entry name" value="Flavin prenyltransferase-like"/>
    <property type="match status" value="1"/>
</dbReference>
<dbReference type="NCBIfam" id="TIGR00421">
    <property type="entry name" value="ubiX_pad"/>
    <property type="match status" value="1"/>
</dbReference>
<keyword evidence="3" id="KW-0288">FMN</keyword>
<keyword evidence="4" id="KW-0808">Transferase</keyword>
<keyword evidence="7" id="KW-1185">Reference proteome</keyword>
<dbReference type="InterPro" id="IPR004507">
    <property type="entry name" value="UbiX-like"/>
</dbReference>
<dbReference type="Proteomes" id="UP000199021">
    <property type="component" value="Unassembled WGS sequence"/>
</dbReference>
<reference evidence="7" key="1">
    <citation type="submission" date="2016-10" db="EMBL/GenBank/DDBJ databases">
        <authorList>
            <person name="Varghese N."/>
            <person name="Submissions S."/>
        </authorList>
    </citation>
    <scope>NUCLEOTIDE SEQUENCE [LARGE SCALE GENOMIC DNA]</scope>
    <source>
        <strain evidence="7">DSM 24740</strain>
    </source>
</reference>
<dbReference type="AlphaFoldDB" id="A0A1H9ARY3"/>
<evidence type="ECO:0000256" key="1">
    <source>
        <dbReference type="ARBA" id="ARBA00022602"/>
    </source>
</evidence>
<name>A0A1H9ARY3_9BACT</name>
<feature type="domain" description="Flavoprotein" evidence="5">
    <location>
        <begin position="53"/>
        <end position="223"/>
    </location>
</feature>
<evidence type="ECO:0000256" key="4">
    <source>
        <dbReference type="ARBA" id="ARBA00022679"/>
    </source>
</evidence>
<accession>A0A1H9ARY3</accession>
<dbReference type="GO" id="GO:0004659">
    <property type="term" value="F:prenyltransferase activity"/>
    <property type="evidence" value="ECO:0007669"/>
    <property type="project" value="UniProtKB-KW"/>
</dbReference>
<evidence type="ECO:0000256" key="3">
    <source>
        <dbReference type="ARBA" id="ARBA00022643"/>
    </source>
</evidence>
<sequence>MLITTLTLHLRPRPLMVSAVYFSLNGINHYLAILLNPQPISLCPRSNFMHKHKIVVAIGGSSGSLYAKLLLDRLATLKDQWEAVGVVMTGNGKVNWELELGSFDASVYPFDFYEKNDFNAPFASGSAKYGTMLVCPCSMGLMARIATGVSQDLITRAADVVLKERRRLIVVPRETPLSLIHLRNMVTITEAGGIICPAIPSFYSGAETKEEIALTVVDRVLDLAGFELESYRWGE</sequence>
<protein>
    <submittedName>
        <fullName evidence="6">4-hydroxy-3-polyprenylbenzoate decarboxylase</fullName>
    </submittedName>
</protein>
<dbReference type="SUPFAM" id="SSF52507">
    <property type="entry name" value="Homo-oligomeric flavin-containing Cys decarboxylases, HFCD"/>
    <property type="match status" value="1"/>
</dbReference>
<keyword evidence="1" id="KW-0637">Prenyltransferase</keyword>
<dbReference type="Pfam" id="PF02441">
    <property type="entry name" value="Flavoprotein"/>
    <property type="match status" value="1"/>
</dbReference>